<protein>
    <submittedName>
        <fullName evidence="2">Uncharacterized protein</fullName>
    </submittedName>
</protein>
<feature type="compositionally biased region" description="Acidic residues" evidence="1">
    <location>
        <begin position="100"/>
        <end position="124"/>
    </location>
</feature>
<evidence type="ECO:0000256" key="1">
    <source>
        <dbReference type="SAM" id="MobiDB-lite"/>
    </source>
</evidence>
<keyword evidence="3" id="KW-1185">Reference proteome</keyword>
<name>A0A1Y2M247_EPING</name>
<gene>
    <name evidence="2" type="ORF">B5807_06034</name>
</gene>
<dbReference type="Proteomes" id="UP000193240">
    <property type="component" value="Unassembled WGS sequence"/>
</dbReference>
<feature type="region of interest" description="Disordered" evidence="1">
    <location>
        <begin position="287"/>
        <end position="338"/>
    </location>
</feature>
<evidence type="ECO:0000313" key="2">
    <source>
        <dbReference type="EMBL" id="OSS49507.1"/>
    </source>
</evidence>
<accession>A0A1Y2M247</accession>
<feature type="region of interest" description="Disordered" evidence="1">
    <location>
        <begin position="82"/>
        <end position="124"/>
    </location>
</feature>
<dbReference type="InParanoid" id="A0A1Y2M247"/>
<reference evidence="2 3" key="1">
    <citation type="journal article" date="2017" name="Genome Announc.">
        <title>Genome sequence of the saprophytic ascomycete Epicoccum nigrum ICMP 19927 strain isolated from New Zealand.</title>
        <authorList>
            <person name="Fokin M."/>
            <person name="Fleetwood D."/>
            <person name="Weir B.S."/>
            <person name="Villas-Boas S.G."/>
        </authorList>
    </citation>
    <scope>NUCLEOTIDE SEQUENCE [LARGE SCALE GENOMIC DNA]</scope>
    <source>
        <strain evidence="2 3">ICMP 19927</strain>
    </source>
</reference>
<dbReference type="STRING" id="105696.A0A1Y2M247"/>
<sequence>MFKAQVLRRSFSLWNRVPTSRIVRSAARDGHESVTIHRVRIQKPFLSRQRLVGAVAITTAIYGLGHYLGIEVEIQEEEVKEKKPGRWKKQIRNEDGSLGEVDDQEANEEGNEENHDDEGDDGEEYDDAILFLPTGLSRPKPLTYYKGSDPEWQEFKRISQDRAKVDKIRQDLVNIVRTMCTLPEYAAVIGPVDHSKGRVWIEFKFPDGPPIEFERPGYELTEDLEWRKTTQDVDATHHVRIMRLLQPTATATALYKDTKRKVGQTWNNLSVYMGWTEKIEPLTVQQVMQQTKNPSTPSPPAVSSTAASSVSPFGTLPGASQQPAAQSPSSGAGSEKELGFVLPDPKSLTLDLGQFRQDLRRKVAPVPHMPRGCFLTKALIEVHGEKARVTFNLQAVYDPKFGRYVTVTPSVWNFSKHRQAPKGGR</sequence>
<dbReference type="EMBL" id="KZ107843">
    <property type="protein sequence ID" value="OSS49507.1"/>
    <property type="molecule type" value="Genomic_DNA"/>
</dbReference>
<evidence type="ECO:0000313" key="3">
    <source>
        <dbReference type="Proteomes" id="UP000193240"/>
    </source>
</evidence>
<dbReference type="AlphaFoldDB" id="A0A1Y2M247"/>
<dbReference type="OMA" id="TAFHLWS"/>
<organism evidence="2 3">
    <name type="scientific">Epicoccum nigrum</name>
    <name type="common">Soil fungus</name>
    <name type="synonym">Epicoccum purpurascens</name>
    <dbReference type="NCBI Taxonomy" id="105696"/>
    <lineage>
        <taxon>Eukaryota</taxon>
        <taxon>Fungi</taxon>
        <taxon>Dikarya</taxon>
        <taxon>Ascomycota</taxon>
        <taxon>Pezizomycotina</taxon>
        <taxon>Dothideomycetes</taxon>
        <taxon>Pleosporomycetidae</taxon>
        <taxon>Pleosporales</taxon>
        <taxon>Pleosporineae</taxon>
        <taxon>Didymellaceae</taxon>
        <taxon>Epicoccum</taxon>
    </lineage>
</organism>
<feature type="compositionally biased region" description="Low complexity" evidence="1">
    <location>
        <begin position="301"/>
        <end position="333"/>
    </location>
</feature>
<proteinExistence type="predicted"/>